<accession>A0A176RUD9</accession>
<proteinExistence type="predicted"/>
<evidence type="ECO:0000313" key="1">
    <source>
        <dbReference type="EMBL" id="OAD19360.1"/>
    </source>
</evidence>
<protein>
    <submittedName>
        <fullName evidence="1">Uncharacterized protein</fullName>
    </submittedName>
</protein>
<organism evidence="1 2">
    <name type="scientific">Candidatus Thiomargarita nelsonii</name>
    <dbReference type="NCBI Taxonomy" id="1003181"/>
    <lineage>
        <taxon>Bacteria</taxon>
        <taxon>Pseudomonadati</taxon>
        <taxon>Pseudomonadota</taxon>
        <taxon>Gammaproteobacteria</taxon>
        <taxon>Thiotrichales</taxon>
        <taxon>Thiotrichaceae</taxon>
        <taxon>Thiomargarita</taxon>
    </lineage>
</organism>
<name>A0A176RUD9_9GAMM</name>
<dbReference type="EMBL" id="LUTY01002832">
    <property type="protein sequence ID" value="OAD19360.1"/>
    <property type="molecule type" value="Genomic_DNA"/>
</dbReference>
<comment type="caution">
    <text evidence="1">The sequence shown here is derived from an EMBL/GenBank/DDBJ whole genome shotgun (WGS) entry which is preliminary data.</text>
</comment>
<keyword evidence="2" id="KW-1185">Reference proteome</keyword>
<reference evidence="1 2" key="1">
    <citation type="submission" date="2016-05" db="EMBL/GenBank/DDBJ databases">
        <title>Single-cell genome of chain-forming Candidatus Thiomargarita nelsonii and comparison to other large sulfur-oxidizing bacteria.</title>
        <authorList>
            <person name="Winkel M."/>
            <person name="Salman V."/>
            <person name="Woyke T."/>
            <person name="Schulz-Vogt H."/>
            <person name="Richter M."/>
            <person name="Flood B."/>
            <person name="Bailey J."/>
            <person name="Amann R."/>
            <person name="Mussmann M."/>
        </authorList>
    </citation>
    <scope>NUCLEOTIDE SEQUENCE [LARGE SCALE GENOMIC DNA]</scope>
    <source>
        <strain evidence="1 2">THI036</strain>
    </source>
</reference>
<gene>
    <name evidence="1" type="ORF">THIOM_005012</name>
</gene>
<dbReference type="Proteomes" id="UP000076962">
    <property type="component" value="Unassembled WGS sequence"/>
</dbReference>
<feature type="non-terminal residue" evidence="1">
    <location>
        <position position="83"/>
    </location>
</feature>
<dbReference type="AlphaFoldDB" id="A0A176RUD9"/>
<evidence type="ECO:0000313" key="2">
    <source>
        <dbReference type="Proteomes" id="UP000076962"/>
    </source>
</evidence>
<sequence length="83" mass="9582">MRVEIYDSERAALEKWTSLTLGIILSDKIIMDCNQRAKESPYHSEHFSITHLIDHIQLVEGIPSASDSLFQWQLKFKVSGHLK</sequence>